<feature type="chain" id="PRO_5032708039" evidence="1">
    <location>
        <begin position="18"/>
        <end position="238"/>
    </location>
</feature>
<dbReference type="InterPro" id="IPR010562">
    <property type="entry name" value="Haemolymph_juvenile_hormone-bd"/>
</dbReference>
<gene>
    <name evidence="2" type="ORF">PMACD_LOCUS7066</name>
</gene>
<dbReference type="SMART" id="SM00700">
    <property type="entry name" value="JHBP"/>
    <property type="match status" value="1"/>
</dbReference>
<proteinExistence type="predicted"/>
<name>A0A821S544_9NEOP</name>
<dbReference type="Pfam" id="PF06585">
    <property type="entry name" value="JHBP"/>
    <property type="match status" value="1"/>
</dbReference>
<keyword evidence="1" id="KW-0732">Signal</keyword>
<evidence type="ECO:0000256" key="1">
    <source>
        <dbReference type="SAM" id="SignalP"/>
    </source>
</evidence>
<dbReference type="EMBL" id="CAJOBZ010000016">
    <property type="protein sequence ID" value="CAF4851165.1"/>
    <property type="molecule type" value="Genomic_DNA"/>
</dbReference>
<keyword evidence="3" id="KW-1185">Reference proteome</keyword>
<dbReference type="Proteomes" id="UP000663880">
    <property type="component" value="Unassembled WGS sequence"/>
</dbReference>
<reference evidence="2" key="1">
    <citation type="submission" date="2021-02" db="EMBL/GenBank/DDBJ databases">
        <authorList>
            <person name="Steward A R."/>
        </authorList>
    </citation>
    <scope>NUCLEOTIDE SEQUENCE</scope>
</reference>
<evidence type="ECO:0000313" key="2">
    <source>
        <dbReference type="EMBL" id="CAF4851165.1"/>
    </source>
</evidence>
<dbReference type="PANTHER" id="PTHR11008">
    <property type="entry name" value="PROTEIN TAKEOUT-LIKE PROTEIN"/>
    <property type="match status" value="1"/>
</dbReference>
<dbReference type="GO" id="GO:0005615">
    <property type="term" value="C:extracellular space"/>
    <property type="evidence" value="ECO:0007669"/>
    <property type="project" value="TreeGrafter"/>
</dbReference>
<organism evidence="2 3">
    <name type="scientific">Pieris macdunnoughi</name>
    <dbReference type="NCBI Taxonomy" id="345717"/>
    <lineage>
        <taxon>Eukaryota</taxon>
        <taxon>Metazoa</taxon>
        <taxon>Ecdysozoa</taxon>
        <taxon>Arthropoda</taxon>
        <taxon>Hexapoda</taxon>
        <taxon>Insecta</taxon>
        <taxon>Pterygota</taxon>
        <taxon>Neoptera</taxon>
        <taxon>Endopterygota</taxon>
        <taxon>Lepidoptera</taxon>
        <taxon>Glossata</taxon>
        <taxon>Ditrysia</taxon>
        <taxon>Papilionoidea</taxon>
        <taxon>Pieridae</taxon>
        <taxon>Pierinae</taxon>
        <taxon>Pieris</taxon>
    </lineage>
</organism>
<comment type="caution">
    <text evidence="2">The sequence shown here is derived from an EMBL/GenBank/DDBJ whole genome shotgun (WGS) entry which is preliminary data.</text>
</comment>
<dbReference type="AlphaFoldDB" id="A0A821S544"/>
<accession>A0A821S544</accession>
<dbReference type="OrthoDB" id="6853364at2759"/>
<evidence type="ECO:0000313" key="3">
    <source>
        <dbReference type="Proteomes" id="UP000663880"/>
    </source>
</evidence>
<feature type="signal peptide" evidence="1">
    <location>
        <begin position="1"/>
        <end position="17"/>
    </location>
</feature>
<dbReference type="InterPro" id="IPR038606">
    <property type="entry name" value="To_sf"/>
</dbReference>
<dbReference type="PANTHER" id="PTHR11008:SF32">
    <property type="entry name" value="CIRCADIAN CLOCK-CONTROLLED PROTEIN DAYWAKE-RELATED"/>
    <property type="match status" value="1"/>
</dbReference>
<sequence length="238" mass="26438">MHSLVILNIIFVSIVCAIPVPFELTKCLSTDSKCLKSVTQAMIPKFAPGLPIFNIKSLDPMEIEKVDASTPNLKLLLSNIKVTGLKGCTAKKVERDAAKKMISVTLLCNVDAEGNYDMKGRLLFLPLEGNDKFQVKLNKAIFKVEGKYDEITRDGKAYWDIKTWDHAYKLQEKSSVHFENLFNGNKDLAKAAQDVIESNGNEIIDEVGPPVVKAIVTRIVEGVQEFFHAMPAENLALD</sequence>
<dbReference type="Gene3D" id="3.15.10.30">
    <property type="entry name" value="Haemolymph juvenile hormone binding protein"/>
    <property type="match status" value="1"/>
</dbReference>
<protein>
    <submittedName>
        <fullName evidence="2">Uncharacterized protein</fullName>
    </submittedName>
</protein>